<dbReference type="Gene3D" id="3.40.50.300">
    <property type="entry name" value="P-loop containing nucleotide triphosphate hydrolases"/>
    <property type="match status" value="1"/>
</dbReference>
<evidence type="ECO:0000313" key="14">
    <source>
        <dbReference type="Proteomes" id="UP000192359"/>
    </source>
</evidence>
<evidence type="ECO:0000256" key="6">
    <source>
        <dbReference type="ARBA" id="ARBA00022840"/>
    </source>
</evidence>
<dbReference type="InterPro" id="IPR027417">
    <property type="entry name" value="P-loop_NTPase"/>
</dbReference>
<dbReference type="InterPro" id="IPR036640">
    <property type="entry name" value="ABC1_TM_sf"/>
</dbReference>
<evidence type="ECO:0000256" key="3">
    <source>
        <dbReference type="ARBA" id="ARBA00022475"/>
    </source>
</evidence>
<dbReference type="PROSITE" id="PS00211">
    <property type="entry name" value="ABC_TRANSPORTER_1"/>
    <property type="match status" value="1"/>
</dbReference>
<comment type="similarity">
    <text evidence="9">Belongs to the ABC transporter superfamily. Lipid exporter (TC 3.A.1.106) family.</text>
</comment>
<dbReference type="SMART" id="SM00382">
    <property type="entry name" value="AAA"/>
    <property type="match status" value="1"/>
</dbReference>
<evidence type="ECO:0000256" key="9">
    <source>
        <dbReference type="ARBA" id="ARBA00061644"/>
    </source>
</evidence>
<keyword evidence="3" id="KW-1003">Cell membrane</keyword>
<dbReference type="InterPro" id="IPR003593">
    <property type="entry name" value="AAA+_ATPase"/>
</dbReference>
<feature type="transmembrane region" description="Helical" evidence="10">
    <location>
        <begin position="20"/>
        <end position="42"/>
    </location>
</feature>
<evidence type="ECO:0000256" key="4">
    <source>
        <dbReference type="ARBA" id="ARBA00022692"/>
    </source>
</evidence>
<evidence type="ECO:0000259" key="12">
    <source>
        <dbReference type="PROSITE" id="PS50929"/>
    </source>
</evidence>
<keyword evidence="6" id="KW-0067">ATP-binding</keyword>
<dbReference type="PANTHER" id="PTHR24221">
    <property type="entry name" value="ATP-BINDING CASSETTE SUB-FAMILY B"/>
    <property type="match status" value="1"/>
</dbReference>
<feature type="transmembrane region" description="Helical" evidence="10">
    <location>
        <begin position="265"/>
        <end position="283"/>
    </location>
</feature>
<dbReference type="InterPro" id="IPR003439">
    <property type="entry name" value="ABC_transporter-like_ATP-bd"/>
</dbReference>
<proteinExistence type="inferred from homology"/>
<keyword evidence="5" id="KW-0547">Nucleotide-binding</keyword>
<dbReference type="Gene3D" id="1.20.1560.10">
    <property type="entry name" value="ABC transporter type 1, transmembrane domain"/>
    <property type="match status" value="1"/>
</dbReference>
<evidence type="ECO:0000256" key="5">
    <source>
        <dbReference type="ARBA" id="ARBA00022741"/>
    </source>
</evidence>
<comment type="subcellular location">
    <subcellularLocation>
        <location evidence="1">Cell membrane</location>
        <topology evidence="1">Multi-pass membrane protein</topology>
    </subcellularLocation>
</comment>
<protein>
    <recommendedName>
        <fullName evidence="15">ABC transporter ATP-binding protein</fullName>
    </recommendedName>
</protein>
<dbReference type="SUPFAM" id="SSF90123">
    <property type="entry name" value="ABC transporter transmembrane region"/>
    <property type="match status" value="1"/>
</dbReference>
<comment type="caution">
    <text evidence="13">The sequence shown here is derived from an EMBL/GenBank/DDBJ whole genome shotgun (WGS) entry which is preliminary data.</text>
</comment>
<dbReference type="GO" id="GO:0016887">
    <property type="term" value="F:ATP hydrolysis activity"/>
    <property type="evidence" value="ECO:0007669"/>
    <property type="project" value="InterPro"/>
</dbReference>
<dbReference type="Proteomes" id="UP000192359">
    <property type="component" value="Unassembled WGS sequence"/>
</dbReference>
<keyword evidence="2" id="KW-0813">Transport</keyword>
<feature type="transmembrane region" description="Helical" evidence="10">
    <location>
        <begin position="73"/>
        <end position="98"/>
    </location>
</feature>
<dbReference type="AlphaFoldDB" id="A0A1Y1RN38"/>
<dbReference type="InterPro" id="IPR039421">
    <property type="entry name" value="Type_1_exporter"/>
</dbReference>
<name>A0A1Y1RN38_9MICC</name>
<accession>A0A1Y1RN38</accession>
<dbReference type="FunFam" id="3.40.50.300:FF:000299">
    <property type="entry name" value="ABC transporter ATP-binding protein/permease"/>
    <property type="match status" value="1"/>
</dbReference>
<keyword evidence="8 10" id="KW-0472">Membrane</keyword>
<sequence>MLANIRNLFYLVDFPVKAKLIFSVIGAFAVSLLEIAGVLATYPLLLLASGQPADTGILAFVSNILGRQDRQQLILYVAGAVIAAFIVKAIFTLGFRWWQIGFINEMEKSARTTLLRSYLDAPYADHKKQDLSKIHTTLASAVGQAYSQTIFGGLSFMTSVLTIIMMVLVTLFISPVIALFAFCIFAGVGYVLPMLLRRKLIDISHLFLKADHISWFASMPALEAFREMRLFAVGDRFVEKYAEGASLRAVGSRQQGVINELPKNIMEIVFVVSIAGLAIFLFSTKDQAEAVATMGVFTVAAVRVMPAVNSAIASLNAVRVGASGVTTLNREIAYFKNMESYSELPSSGTRYEGDVEVQGVTFKYSPDERSVLDKVSITIPARRTVAFVGSSGSGKSTLVDIVLGMLKPTSGRVLCGGNSIHDDLKSWQSQLGVVPQSVYVLPGSLKLNVAFGLAESEIDEQRVHQALQHAELGDLLSSLPQGIDEDLGQDGSRLSGGQRQRLGIARALYRNPSLLVLDEATSALDNKTEHKITQTIDRLSGEMTIIMVAHRLSTIRKADVIYYMKNGKIIDQGSFEELIRKVPEFEELVNLGKL</sequence>
<evidence type="ECO:0000256" key="2">
    <source>
        <dbReference type="ARBA" id="ARBA00022448"/>
    </source>
</evidence>
<dbReference type="Pfam" id="PF00005">
    <property type="entry name" value="ABC_tran"/>
    <property type="match status" value="1"/>
</dbReference>
<keyword evidence="7 10" id="KW-1133">Transmembrane helix</keyword>
<dbReference type="GO" id="GO:0034040">
    <property type="term" value="F:ATPase-coupled lipid transmembrane transporter activity"/>
    <property type="evidence" value="ECO:0007669"/>
    <property type="project" value="TreeGrafter"/>
</dbReference>
<keyword evidence="14" id="KW-1185">Reference proteome</keyword>
<gene>
    <name evidence="13" type="ORF">A7979_06780</name>
</gene>
<evidence type="ECO:0000256" key="7">
    <source>
        <dbReference type="ARBA" id="ARBA00022989"/>
    </source>
</evidence>
<dbReference type="GO" id="GO:0005524">
    <property type="term" value="F:ATP binding"/>
    <property type="evidence" value="ECO:0007669"/>
    <property type="project" value="UniProtKB-KW"/>
</dbReference>
<evidence type="ECO:0000256" key="10">
    <source>
        <dbReference type="SAM" id="Phobius"/>
    </source>
</evidence>
<dbReference type="PANTHER" id="PTHR24221:SF654">
    <property type="entry name" value="ATP-BINDING CASSETTE SUB-FAMILY B MEMBER 6"/>
    <property type="match status" value="1"/>
</dbReference>
<evidence type="ECO:0000259" key="11">
    <source>
        <dbReference type="PROSITE" id="PS50893"/>
    </source>
</evidence>
<feature type="transmembrane region" description="Helical" evidence="10">
    <location>
        <begin position="150"/>
        <end position="171"/>
    </location>
</feature>
<dbReference type="PROSITE" id="PS50929">
    <property type="entry name" value="ABC_TM1F"/>
    <property type="match status" value="1"/>
</dbReference>
<dbReference type="InterPro" id="IPR017871">
    <property type="entry name" value="ABC_transporter-like_CS"/>
</dbReference>
<dbReference type="EMBL" id="LXWF01000043">
    <property type="protein sequence ID" value="ORC15437.1"/>
    <property type="molecule type" value="Genomic_DNA"/>
</dbReference>
<feature type="domain" description="ABC transmembrane type-1" evidence="12">
    <location>
        <begin position="21"/>
        <end position="318"/>
    </location>
</feature>
<dbReference type="RefSeq" id="WP_180377903.1">
    <property type="nucleotide sequence ID" value="NZ_LXWF01000043.1"/>
</dbReference>
<keyword evidence="4 10" id="KW-0812">Transmembrane</keyword>
<dbReference type="PROSITE" id="PS50893">
    <property type="entry name" value="ABC_TRANSPORTER_2"/>
    <property type="match status" value="1"/>
</dbReference>
<reference evidence="13 14" key="1">
    <citation type="submission" date="2016-05" db="EMBL/GenBank/DDBJ databases">
        <title>Draft genome sequence of a porcine commensal Rothia nasimurium.</title>
        <authorList>
            <person name="Gaiser R.A."/>
            <person name="Van Baarlen P."/>
            <person name="Wells J.M."/>
        </authorList>
    </citation>
    <scope>NUCLEOTIDE SEQUENCE [LARGE SCALE GENOMIC DNA]</scope>
    <source>
        <strain evidence="13 14">PT-32</strain>
    </source>
</reference>
<evidence type="ECO:0000313" key="13">
    <source>
        <dbReference type="EMBL" id="ORC15437.1"/>
    </source>
</evidence>
<evidence type="ECO:0000256" key="8">
    <source>
        <dbReference type="ARBA" id="ARBA00023136"/>
    </source>
</evidence>
<dbReference type="InterPro" id="IPR011527">
    <property type="entry name" value="ABC1_TM_dom"/>
</dbReference>
<evidence type="ECO:0000256" key="1">
    <source>
        <dbReference type="ARBA" id="ARBA00004651"/>
    </source>
</evidence>
<feature type="domain" description="ABC transporter" evidence="11">
    <location>
        <begin position="355"/>
        <end position="591"/>
    </location>
</feature>
<dbReference type="SUPFAM" id="SSF52540">
    <property type="entry name" value="P-loop containing nucleoside triphosphate hydrolases"/>
    <property type="match status" value="1"/>
</dbReference>
<organism evidence="13 14">
    <name type="scientific">Rothia nasimurium</name>
    <dbReference type="NCBI Taxonomy" id="85336"/>
    <lineage>
        <taxon>Bacteria</taxon>
        <taxon>Bacillati</taxon>
        <taxon>Actinomycetota</taxon>
        <taxon>Actinomycetes</taxon>
        <taxon>Micrococcales</taxon>
        <taxon>Micrococcaceae</taxon>
        <taxon>Rothia</taxon>
    </lineage>
</organism>
<evidence type="ECO:0008006" key="15">
    <source>
        <dbReference type="Google" id="ProtNLM"/>
    </source>
</evidence>
<feature type="transmembrane region" description="Helical" evidence="10">
    <location>
        <begin position="177"/>
        <end position="196"/>
    </location>
</feature>
<dbReference type="GO" id="GO:0140359">
    <property type="term" value="F:ABC-type transporter activity"/>
    <property type="evidence" value="ECO:0007669"/>
    <property type="project" value="InterPro"/>
</dbReference>
<dbReference type="GO" id="GO:0005886">
    <property type="term" value="C:plasma membrane"/>
    <property type="evidence" value="ECO:0007669"/>
    <property type="project" value="UniProtKB-SubCell"/>
</dbReference>